<evidence type="ECO:0000313" key="5">
    <source>
        <dbReference type="Proteomes" id="UP001316803"/>
    </source>
</evidence>
<evidence type="ECO:0000313" key="4">
    <source>
        <dbReference type="EMBL" id="KAK5951163.1"/>
    </source>
</evidence>
<dbReference type="EMBL" id="JAKLMC020000022">
    <property type="protein sequence ID" value="KAK5951163.1"/>
    <property type="molecule type" value="Genomic_DNA"/>
</dbReference>
<name>A0AAN8ESE5_9EURO</name>
<dbReference type="GO" id="GO:0008033">
    <property type="term" value="P:tRNA processing"/>
    <property type="evidence" value="ECO:0007669"/>
    <property type="project" value="UniProtKB-KW"/>
</dbReference>
<dbReference type="InterPro" id="IPR002125">
    <property type="entry name" value="CMP_dCMP_dom"/>
</dbReference>
<dbReference type="Pfam" id="PF00383">
    <property type="entry name" value="dCMP_cyt_deam_1"/>
    <property type="match status" value="1"/>
</dbReference>
<accession>A0AAN8ESE5</accession>
<organism evidence="4 5">
    <name type="scientific">Knufia fluminis</name>
    <dbReference type="NCBI Taxonomy" id="191047"/>
    <lineage>
        <taxon>Eukaryota</taxon>
        <taxon>Fungi</taxon>
        <taxon>Dikarya</taxon>
        <taxon>Ascomycota</taxon>
        <taxon>Pezizomycotina</taxon>
        <taxon>Eurotiomycetes</taxon>
        <taxon>Chaetothyriomycetidae</taxon>
        <taxon>Chaetothyriales</taxon>
        <taxon>Trichomeriaceae</taxon>
        <taxon>Knufia</taxon>
    </lineage>
</organism>
<dbReference type="GO" id="GO:0052717">
    <property type="term" value="F:tRNA-specific adenosine-34 deaminase activity"/>
    <property type="evidence" value="ECO:0007669"/>
    <property type="project" value="TreeGrafter"/>
</dbReference>
<dbReference type="Gene3D" id="3.40.140.10">
    <property type="entry name" value="Cytidine Deaminase, domain 2"/>
    <property type="match status" value="1"/>
</dbReference>
<gene>
    <name evidence="4" type="ORF">OHC33_007916</name>
</gene>
<proteinExistence type="inferred from homology"/>
<sequence>MDDYPERPERLEPLKTLHETRANDQYVEALVFEMPAKLASKALGIVKPVLQEAPKQPQLHHLRRLIHQPHLPQDLMMRRVVVTQPNRPCVFLIQVATQDLADAIMIAIKKAMNEDPALAEYDHVPRCFPIPVPLHAPLNETQAKEWTERHWPCIYNPAAQLLQDAPPLHLLRKTRMELETVQTDNFITLAQLVAEEAASSGRGLGIGAVVVDPVTQQVVAAAGDARYYPAGKPDPNDDTGGRPEWHALMRVISMVANKELRRRLAAGSHQKFAATCAEGVPGQAVSATEQYYLDSNLFGEDADSKFPGYPPRSTAPRGEGYLCSNLDIYLTHEPCVCCAMAMVHSRFRACILVDRMQNSGALCARTHQSLLGYGLFWRRELNWRVLTFRYKQSGHDRGSVLKDMFHA</sequence>
<evidence type="ECO:0000256" key="1">
    <source>
        <dbReference type="ARBA" id="ARBA00022694"/>
    </source>
</evidence>
<dbReference type="SUPFAM" id="SSF53927">
    <property type="entry name" value="Cytidine deaminase-like"/>
    <property type="match status" value="1"/>
</dbReference>
<keyword evidence="1" id="KW-0819">tRNA processing</keyword>
<dbReference type="Proteomes" id="UP001316803">
    <property type="component" value="Unassembled WGS sequence"/>
</dbReference>
<keyword evidence="5" id="KW-1185">Reference proteome</keyword>
<dbReference type="GO" id="GO:0005737">
    <property type="term" value="C:cytoplasm"/>
    <property type="evidence" value="ECO:0007669"/>
    <property type="project" value="TreeGrafter"/>
</dbReference>
<dbReference type="GO" id="GO:0005634">
    <property type="term" value="C:nucleus"/>
    <property type="evidence" value="ECO:0007669"/>
    <property type="project" value="TreeGrafter"/>
</dbReference>
<dbReference type="AlphaFoldDB" id="A0AAN8ESE5"/>
<dbReference type="PANTHER" id="PTHR11079">
    <property type="entry name" value="CYTOSINE DEAMINASE FAMILY MEMBER"/>
    <property type="match status" value="1"/>
</dbReference>
<evidence type="ECO:0000256" key="2">
    <source>
        <dbReference type="ARBA" id="ARBA00038160"/>
    </source>
</evidence>
<reference evidence="4 5" key="1">
    <citation type="submission" date="2022-12" db="EMBL/GenBank/DDBJ databases">
        <title>Genomic features and morphological characterization of a novel Knufia sp. strain isolated from spacecraft assembly facility.</title>
        <authorList>
            <person name="Teixeira M."/>
            <person name="Chander A.M."/>
            <person name="Stajich J.E."/>
            <person name="Venkateswaran K."/>
        </authorList>
    </citation>
    <scope>NUCLEOTIDE SEQUENCE [LARGE SCALE GENOMIC DNA]</scope>
    <source>
        <strain evidence="4 5">FJI-L2-BK-P2</strain>
    </source>
</reference>
<comment type="caution">
    <text evidence="4">The sequence shown here is derived from an EMBL/GenBank/DDBJ whole genome shotgun (WGS) entry which is preliminary data.</text>
</comment>
<dbReference type="InterPro" id="IPR016193">
    <property type="entry name" value="Cytidine_deaminase-like"/>
</dbReference>
<evidence type="ECO:0000259" key="3">
    <source>
        <dbReference type="Pfam" id="PF00383"/>
    </source>
</evidence>
<dbReference type="PANTHER" id="PTHR11079:SF156">
    <property type="entry name" value="INACTIVE TRNA-SPECIFIC ADENOSINE DEAMINASE-LIKE PROTEIN 3-RELATED"/>
    <property type="match status" value="1"/>
</dbReference>
<feature type="domain" description="CMP/dCMP-type deaminase" evidence="3">
    <location>
        <begin position="183"/>
        <end position="352"/>
    </location>
</feature>
<protein>
    <recommendedName>
        <fullName evidence="3">CMP/dCMP-type deaminase domain-containing protein</fullName>
    </recommendedName>
</protein>
<comment type="similarity">
    <text evidence="2">Belongs to the cytidine and deoxycytidylate deaminase family. ADAT3 subfamily.</text>
</comment>